<proteinExistence type="predicted"/>
<evidence type="ECO:0000313" key="3">
    <source>
        <dbReference type="EMBL" id="GGS58902.1"/>
    </source>
</evidence>
<organism evidence="3 4">
    <name type="scientific">Streptomyces badius</name>
    <dbReference type="NCBI Taxonomy" id="1941"/>
    <lineage>
        <taxon>Bacteria</taxon>
        <taxon>Bacillati</taxon>
        <taxon>Actinomycetota</taxon>
        <taxon>Actinomycetes</taxon>
        <taxon>Kitasatosporales</taxon>
        <taxon>Streptomycetaceae</taxon>
        <taxon>Streptomyces</taxon>
    </lineage>
</organism>
<name>A0ABQ2TBC4_STRBA</name>
<dbReference type="InterPro" id="IPR001509">
    <property type="entry name" value="Epimerase_deHydtase"/>
</dbReference>
<dbReference type="PANTHER" id="PTHR43245">
    <property type="entry name" value="BIFUNCTIONAL POLYMYXIN RESISTANCE PROTEIN ARNA"/>
    <property type="match status" value="1"/>
</dbReference>
<dbReference type="InterPro" id="IPR036291">
    <property type="entry name" value="NAD(P)-bd_dom_sf"/>
</dbReference>
<protein>
    <submittedName>
        <fullName evidence="3">NAD-dependent dehydratase</fullName>
    </submittedName>
</protein>
<dbReference type="Gene3D" id="3.40.50.720">
    <property type="entry name" value="NAD(P)-binding Rossmann-like Domain"/>
    <property type="match status" value="1"/>
</dbReference>
<evidence type="ECO:0000259" key="2">
    <source>
        <dbReference type="Pfam" id="PF01370"/>
    </source>
</evidence>
<sequence>MTCARRTPAVAAPGPSVAVMRVLVTGGAGFIGSHVVAALAAAGHESVVLDALLPSAHPGGTPPELPGGRVVVGDVRDREAVADALAGVDAVCHQAAMVGLGKDFADAPLYVGCNDLGTAVLLAEMAAAGVRDLVLAGSMVVYGEGRYDCTRHGTVRPGPRAEADLRAGSFEPRCQDCGAELTPGLVAEDASADPRNVYASTKLAQEHLAAAWARATGGRAVSLRYHNVYGPGMPRDTPYAGVASFFRSALARGEAPRVYEDGGQRRDFVHVHDVAAANTTALEAVRERRPASFAAYNTGSGEPHTIGEMATALADAHGGPDPVVTGEYRLGDVRHVTADSRALREELGWRPRVSFAEGMKDFAVAPLRDARGRESRDRREEDAVTLSGA</sequence>
<dbReference type="PANTHER" id="PTHR43245:SF13">
    <property type="entry name" value="UDP-D-APIOSE_UDP-D-XYLOSE SYNTHASE 2"/>
    <property type="match status" value="1"/>
</dbReference>
<feature type="region of interest" description="Disordered" evidence="1">
    <location>
        <begin position="370"/>
        <end position="389"/>
    </location>
</feature>
<reference evidence="4" key="1">
    <citation type="journal article" date="2019" name="Int. J. Syst. Evol. Microbiol.">
        <title>The Global Catalogue of Microorganisms (GCM) 10K type strain sequencing project: providing services to taxonomists for standard genome sequencing and annotation.</title>
        <authorList>
            <consortium name="The Broad Institute Genomics Platform"/>
            <consortium name="The Broad Institute Genome Sequencing Center for Infectious Disease"/>
            <person name="Wu L."/>
            <person name="Ma J."/>
        </authorList>
    </citation>
    <scope>NUCLEOTIDE SEQUENCE [LARGE SCALE GENOMIC DNA]</scope>
    <source>
        <strain evidence="4">JCM 4350</strain>
    </source>
</reference>
<accession>A0ABQ2TBC4</accession>
<dbReference type="SUPFAM" id="SSF51735">
    <property type="entry name" value="NAD(P)-binding Rossmann-fold domains"/>
    <property type="match status" value="1"/>
</dbReference>
<dbReference type="InterPro" id="IPR050177">
    <property type="entry name" value="Lipid_A_modif_metabolic_enz"/>
</dbReference>
<comment type="caution">
    <text evidence="3">The sequence shown here is derived from an EMBL/GenBank/DDBJ whole genome shotgun (WGS) entry which is preliminary data.</text>
</comment>
<feature type="compositionally biased region" description="Basic and acidic residues" evidence="1">
    <location>
        <begin position="370"/>
        <end position="382"/>
    </location>
</feature>
<feature type="domain" description="NAD-dependent epimerase/dehydratase" evidence="2">
    <location>
        <begin position="22"/>
        <end position="147"/>
    </location>
</feature>
<keyword evidence="4" id="KW-1185">Reference proteome</keyword>
<dbReference type="PRINTS" id="PR01713">
    <property type="entry name" value="NUCEPIMERASE"/>
</dbReference>
<gene>
    <name evidence="3" type="ORF">GCM10010253_36880</name>
</gene>
<evidence type="ECO:0000256" key="1">
    <source>
        <dbReference type="SAM" id="MobiDB-lite"/>
    </source>
</evidence>
<feature type="domain" description="NAD-dependent epimerase/dehydratase" evidence="2">
    <location>
        <begin position="190"/>
        <end position="289"/>
    </location>
</feature>
<evidence type="ECO:0000313" key="4">
    <source>
        <dbReference type="Proteomes" id="UP000659767"/>
    </source>
</evidence>
<dbReference type="EMBL" id="BMSZ01000010">
    <property type="protein sequence ID" value="GGS58902.1"/>
    <property type="molecule type" value="Genomic_DNA"/>
</dbReference>
<dbReference type="Pfam" id="PF01370">
    <property type="entry name" value="Epimerase"/>
    <property type="match status" value="2"/>
</dbReference>
<dbReference type="Proteomes" id="UP000659767">
    <property type="component" value="Unassembled WGS sequence"/>
</dbReference>